<dbReference type="InterPro" id="IPR009908">
    <property type="entry name" value="Methylamine_util_MauE"/>
</dbReference>
<accession>A0A6S6PIP7</accession>
<proteinExistence type="predicted"/>
<dbReference type="GO" id="GO:0030416">
    <property type="term" value="P:methylamine metabolic process"/>
    <property type="evidence" value="ECO:0007669"/>
    <property type="project" value="InterPro"/>
</dbReference>
<dbReference type="RefSeq" id="WP_232091892.1">
    <property type="nucleotide sequence ID" value="NZ_AP023326.1"/>
</dbReference>
<dbReference type="EMBL" id="AP023326">
    <property type="protein sequence ID" value="BCI66706.1"/>
    <property type="molecule type" value="Genomic_DNA"/>
</dbReference>
<evidence type="ECO:0000256" key="7">
    <source>
        <dbReference type="ARBA" id="ARBA00023136"/>
    </source>
</evidence>
<gene>
    <name evidence="10" type="ORF">AAJCM20276_13300</name>
</gene>
<dbReference type="UniPathway" id="UPA00895"/>
<feature type="transmembrane region" description="Helical" evidence="8">
    <location>
        <begin position="49"/>
        <end position="71"/>
    </location>
</feature>
<evidence type="ECO:0000256" key="5">
    <source>
        <dbReference type="ARBA" id="ARBA00022692"/>
    </source>
</evidence>
<evidence type="ECO:0000259" key="9">
    <source>
        <dbReference type="Pfam" id="PF07291"/>
    </source>
</evidence>
<keyword evidence="6 8" id="KW-1133">Transmembrane helix</keyword>
<keyword evidence="7 8" id="KW-0472">Membrane</keyword>
<comment type="subcellular location">
    <subcellularLocation>
        <location evidence="2">Membrane</location>
        <topology evidence="2">Multi-pass membrane protein</topology>
    </subcellularLocation>
</comment>
<evidence type="ECO:0000313" key="11">
    <source>
        <dbReference type="Proteomes" id="UP000515220"/>
    </source>
</evidence>
<comment type="pathway">
    <text evidence="3">One-carbon metabolism; methylamine degradation.</text>
</comment>
<dbReference type="AlphaFoldDB" id="A0A6S6PIP7"/>
<evidence type="ECO:0000256" key="6">
    <source>
        <dbReference type="ARBA" id="ARBA00022989"/>
    </source>
</evidence>
<sequence length="182" mass="18489">MNAASLMMGGLSALCAGGVGIMFLVAGVSKLREHDLFLGTLSSYRLLPAWSLEAAAWGLGAVEVLAGLMLLSGVRQAVGGVVAAGLLVLFAVAMGVNVMRGRTDLSCGCTPGQKGETLSRSLVLRTLVCALPALLPVMAGVAPSVSVQLEGVACGVALWVLWQALRVLPDVSLSDATGGERA</sequence>
<feature type="transmembrane region" description="Helical" evidence="8">
    <location>
        <begin position="6"/>
        <end position="28"/>
    </location>
</feature>
<keyword evidence="5 8" id="KW-0812">Transmembrane</keyword>
<evidence type="ECO:0000256" key="8">
    <source>
        <dbReference type="SAM" id="Phobius"/>
    </source>
</evidence>
<evidence type="ECO:0000256" key="1">
    <source>
        <dbReference type="ARBA" id="ARBA00003475"/>
    </source>
</evidence>
<name>A0A6S6PIP7_ACEAC</name>
<feature type="domain" description="Methylamine utilisation protein MauE" evidence="9">
    <location>
        <begin position="11"/>
        <end position="135"/>
    </location>
</feature>
<comment type="function">
    <text evidence="1">May be specifically involved in the processing, transport, and/or maturation of the MADH beta-subunit.</text>
</comment>
<organism evidence="10 11">
    <name type="scientific">Acetobacter aceti</name>
    <dbReference type="NCBI Taxonomy" id="435"/>
    <lineage>
        <taxon>Bacteria</taxon>
        <taxon>Pseudomonadati</taxon>
        <taxon>Pseudomonadota</taxon>
        <taxon>Alphaproteobacteria</taxon>
        <taxon>Acetobacterales</taxon>
        <taxon>Acetobacteraceae</taxon>
        <taxon>Acetobacter</taxon>
        <taxon>Acetobacter subgen. Acetobacter</taxon>
    </lineage>
</organism>
<feature type="transmembrane region" description="Helical" evidence="8">
    <location>
        <begin position="77"/>
        <end position="96"/>
    </location>
</feature>
<evidence type="ECO:0000313" key="10">
    <source>
        <dbReference type="EMBL" id="BCI66706.1"/>
    </source>
</evidence>
<dbReference type="GO" id="GO:0016020">
    <property type="term" value="C:membrane"/>
    <property type="evidence" value="ECO:0007669"/>
    <property type="project" value="UniProtKB-SubCell"/>
</dbReference>
<reference evidence="10 11" key="1">
    <citation type="submission" date="2020-07" db="EMBL/GenBank/DDBJ databases">
        <title>Complete Genome Sequence of an acetic acid bacterium, Acetobacter aceti JCM20276.</title>
        <authorList>
            <person name="Hirose Y."/>
            <person name="Mihara H."/>
        </authorList>
    </citation>
    <scope>NUCLEOTIDE SEQUENCE [LARGE SCALE GENOMIC DNA]</scope>
    <source>
        <strain evidence="10 11">JCM20276</strain>
    </source>
</reference>
<dbReference type="Proteomes" id="UP000515220">
    <property type="component" value="Chromosome"/>
</dbReference>
<evidence type="ECO:0000256" key="2">
    <source>
        <dbReference type="ARBA" id="ARBA00004141"/>
    </source>
</evidence>
<evidence type="ECO:0000256" key="3">
    <source>
        <dbReference type="ARBA" id="ARBA00004856"/>
    </source>
</evidence>
<evidence type="ECO:0000256" key="4">
    <source>
        <dbReference type="ARBA" id="ARBA00019078"/>
    </source>
</evidence>
<protein>
    <recommendedName>
        <fullName evidence="4">Methylamine utilization protein MauE</fullName>
    </recommendedName>
</protein>
<dbReference type="Pfam" id="PF07291">
    <property type="entry name" value="MauE"/>
    <property type="match status" value="1"/>
</dbReference>